<evidence type="ECO:0000256" key="13">
    <source>
        <dbReference type="ARBA" id="ARBA00023211"/>
    </source>
</evidence>
<dbReference type="GO" id="GO:0006298">
    <property type="term" value="P:mismatch repair"/>
    <property type="evidence" value="ECO:0007669"/>
    <property type="project" value="TreeGrafter"/>
</dbReference>
<dbReference type="InterPro" id="IPR022898">
    <property type="entry name" value="RNase_HII"/>
</dbReference>
<evidence type="ECO:0000256" key="12">
    <source>
        <dbReference type="ARBA" id="ARBA00022801"/>
    </source>
</evidence>
<protein>
    <recommendedName>
        <fullName evidence="7">Ribonuclease HII</fullName>
        <ecNumber evidence="6">3.1.26.4</ecNumber>
    </recommendedName>
</protein>
<dbReference type="GO" id="GO:0046872">
    <property type="term" value="F:metal ion binding"/>
    <property type="evidence" value="ECO:0007669"/>
    <property type="project" value="UniProtKB-KW"/>
</dbReference>
<dbReference type="PANTHER" id="PTHR10954">
    <property type="entry name" value="RIBONUCLEASE H2 SUBUNIT A"/>
    <property type="match status" value="1"/>
</dbReference>
<evidence type="ECO:0000256" key="1">
    <source>
        <dbReference type="ARBA" id="ARBA00000077"/>
    </source>
</evidence>
<dbReference type="InterPro" id="IPR024567">
    <property type="entry name" value="RNase_HII/HIII_dom"/>
</dbReference>
<dbReference type="CDD" id="cd07182">
    <property type="entry name" value="RNase_HII_bacteria_HII_like"/>
    <property type="match status" value="1"/>
</dbReference>
<keyword evidence="10" id="KW-0479">Metal-binding</keyword>
<evidence type="ECO:0000256" key="11">
    <source>
        <dbReference type="ARBA" id="ARBA00022759"/>
    </source>
</evidence>
<evidence type="ECO:0000313" key="15">
    <source>
        <dbReference type="EMBL" id="SUZ84079.1"/>
    </source>
</evidence>
<dbReference type="NCBIfam" id="NF000595">
    <property type="entry name" value="PRK00015.1-3"/>
    <property type="match status" value="1"/>
</dbReference>
<evidence type="ECO:0000259" key="14">
    <source>
        <dbReference type="PROSITE" id="PS51975"/>
    </source>
</evidence>
<comment type="cofactor">
    <cofactor evidence="2">
        <name>Mn(2+)</name>
        <dbReference type="ChEBI" id="CHEBI:29035"/>
    </cofactor>
</comment>
<name>A0A381QZP1_9ZZZZ</name>
<evidence type="ECO:0000256" key="6">
    <source>
        <dbReference type="ARBA" id="ARBA00012180"/>
    </source>
</evidence>
<evidence type="ECO:0000256" key="7">
    <source>
        <dbReference type="ARBA" id="ARBA00019179"/>
    </source>
</evidence>
<dbReference type="PANTHER" id="PTHR10954:SF18">
    <property type="entry name" value="RIBONUCLEASE HII"/>
    <property type="match status" value="1"/>
</dbReference>
<dbReference type="Pfam" id="PF01351">
    <property type="entry name" value="RNase_HII"/>
    <property type="match status" value="1"/>
</dbReference>
<gene>
    <name evidence="15" type="ORF">METZ01_LOCUS36933</name>
</gene>
<dbReference type="SUPFAM" id="SSF53098">
    <property type="entry name" value="Ribonuclease H-like"/>
    <property type="match status" value="1"/>
</dbReference>
<feature type="domain" description="RNase H type-2" evidence="14">
    <location>
        <begin position="1"/>
        <end position="130"/>
    </location>
</feature>
<dbReference type="GO" id="GO:0004523">
    <property type="term" value="F:RNA-DNA hybrid ribonuclease activity"/>
    <property type="evidence" value="ECO:0007669"/>
    <property type="project" value="UniProtKB-EC"/>
</dbReference>
<keyword evidence="11" id="KW-0255">Endonuclease</keyword>
<sequence length="130" mass="14487">MFGVGVASVEEIDKINILEATFLAMTRAINNLEITPDLVLVDGNITPETVIKTKSVVKGDAKSLSIASASIVAKVLRDQYMEEIDLEFPSFNWKKNKGYGTKEHLNALEHHGPTKYHRKSFSPVRKMLSL</sequence>
<dbReference type="InterPro" id="IPR001352">
    <property type="entry name" value="RNase_HII/HIII"/>
</dbReference>
<dbReference type="GO" id="GO:0005737">
    <property type="term" value="C:cytoplasm"/>
    <property type="evidence" value="ECO:0007669"/>
    <property type="project" value="UniProtKB-SubCell"/>
</dbReference>
<evidence type="ECO:0000256" key="3">
    <source>
        <dbReference type="ARBA" id="ARBA00001946"/>
    </source>
</evidence>
<evidence type="ECO:0000256" key="9">
    <source>
        <dbReference type="ARBA" id="ARBA00022722"/>
    </source>
</evidence>
<evidence type="ECO:0000256" key="5">
    <source>
        <dbReference type="ARBA" id="ARBA00007383"/>
    </source>
</evidence>
<keyword evidence="13" id="KW-0464">Manganese</keyword>
<dbReference type="InterPro" id="IPR036397">
    <property type="entry name" value="RNaseH_sf"/>
</dbReference>
<comment type="catalytic activity">
    <reaction evidence="1">
        <text>Endonucleolytic cleavage to 5'-phosphomonoester.</text>
        <dbReference type="EC" id="3.1.26.4"/>
    </reaction>
</comment>
<evidence type="ECO:0000256" key="8">
    <source>
        <dbReference type="ARBA" id="ARBA00022490"/>
    </source>
</evidence>
<dbReference type="GO" id="GO:0043137">
    <property type="term" value="P:DNA replication, removal of RNA primer"/>
    <property type="evidence" value="ECO:0007669"/>
    <property type="project" value="TreeGrafter"/>
</dbReference>
<comment type="cofactor">
    <cofactor evidence="3">
        <name>Mg(2+)</name>
        <dbReference type="ChEBI" id="CHEBI:18420"/>
    </cofactor>
</comment>
<comment type="similarity">
    <text evidence="5">Belongs to the RNase HII family.</text>
</comment>
<keyword evidence="12" id="KW-0378">Hydrolase</keyword>
<dbReference type="GO" id="GO:0003723">
    <property type="term" value="F:RNA binding"/>
    <property type="evidence" value="ECO:0007669"/>
    <property type="project" value="InterPro"/>
</dbReference>
<dbReference type="GO" id="GO:0032299">
    <property type="term" value="C:ribonuclease H2 complex"/>
    <property type="evidence" value="ECO:0007669"/>
    <property type="project" value="TreeGrafter"/>
</dbReference>
<evidence type="ECO:0000256" key="10">
    <source>
        <dbReference type="ARBA" id="ARBA00022723"/>
    </source>
</evidence>
<dbReference type="EC" id="3.1.26.4" evidence="6"/>
<dbReference type="PROSITE" id="PS51975">
    <property type="entry name" value="RNASE_H_2"/>
    <property type="match status" value="1"/>
</dbReference>
<proteinExistence type="inferred from homology"/>
<evidence type="ECO:0000256" key="4">
    <source>
        <dbReference type="ARBA" id="ARBA00004496"/>
    </source>
</evidence>
<organism evidence="15">
    <name type="scientific">marine metagenome</name>
    <dbReference type="NCBI Taxonomy" id="408172"/>
    <lineage>
        <taxon>unclassified sequences</taxon>
        <taxon>metagenomes</taxon>
        <taxon>ecological metagenomes</taxon>
    </lineage>
</organism>
<keyword evidence="8" id="KW-0963">Cytoplasm</keyword>
<keyword evidence="9" id="KW-0540">Nuclease</keyword>
<dbReference type="Gene3D" id="3.30.420.10">
    <property type="entry name" value="Ribonuclease H-like superfamily/Ribonuclease H"/>
    <property type="match status" value="1"/>
</dbReference>
<dbReference type="InterPro" id="IPR012337">
    <property type="entry name" value="RNaseH-like_sf"/>
</dbReference>
<evidence type="ECO:0000256" key="2">
    <source>
        <dbReference type="ARBA" id="ARBA00001936"/>
    </source>
</evidence>
<dbReference type="AlphaFoldDB" id="A0A381QZP1"/>
<reference evidence="15" key="1">
    <citation type="submission" date="2018-05" db="EMBL/GenBank/DDBJ databases">
        <authorList>
            <person name="Lanie J.A."/>
            <person name="Ng W.-L."/>
            <person name="Kazmierczak K.M."/>
            <person name="Andrzejewski T.M."/>
            <person name="Davidsen T.M."/>
            <person name="Wayne K.J."/>
            <person name="Tettelin H."/>
            <person name="Glass J.I."/>
            <person name="Rusch D."/>
            <person name="Podicherti R."/>
            <person name="Tsui H.-C.T."/>
            <person name="Winkler M.E."/>
        </authorList>
    </citation>
    <scope>NUCLEOTIDE SEQUENCE</scope>
</reference>
<dbReference type="EMBL" id="UINC01001580">
    <property type="protein sequence ID" value="SUZ84079.1"/>
    <property type="molecule type" value="Genomic_DNA"/>
</dbReference>
<accession>A0A381QZP1</accession>
<comment type="subcellular location">
    <subcellularLocation>
        <location evidence="4">Cytoplasm</location>
    </subcellularLocation>
</comment>